<keyword evidence="1" id="KW-0862">Zinc</keyword>
<dbReference type="Pfam" id="PF00096">
    <property type="entry name" value="zf-C2H2"/>
    <property type="match status" value="1"/>
</dbReference>
<dbReference type="SUPFAM" id="SSF57667">
    <property type="entry name" value="beta-beta-alpha zinc fingers"/>
    <property type="match status" value="1"/>
</dbReference>
<dbReference type="Gene3D" id="3.30.160.60">
    <property type="entry name" value="Classic Zinc Finger"/>
    <property type="match status" value="1"/>
</dbReference>
<feature type="coiled-coil region" evidence="2">
    <location>
        <begin position="89"/>
        <end position="123"/>
    </location>
</feature>
<gene>
    <name evidence="4" type="ORF">DIATSA_LOCUS8128</name>
</gene>
<dbReference type="InterPro" id="IPR036236">
    <property type="entry name" value="Znf_C2H2_sf"/>
</dbReference>
<evidence type="ECO:0000313" key="5">
    <source>
        <dbReference type="Proteomes" id="UP001153714"/>
    </source>
</evidence>
<name>A0A9P0G045_9NEOP</name>
<protein>
    <recommendedName>
        <fullName evidence="3">C2H2-type domain-containing protein</fullName>
    </recommendedName>
</protein>
<keyword evidence="1" id="KW-0863">Zinc-finger</keyword>
<dbReference type="InterPro" id="IPR013087">
    <property type="entry name" value="Znf_C2H2_type"/>
</dbReference>
<evidence type="ECO:0000259" key="3">
    <source>
        <dbReference type="PROSITE" id="PS50157"/>
    </source>
</evidence>
<accession>A0A9P0G045</accession>
<keyword evidence="5" id="KW-1185">Reference proteome</keyword>
<dbReference type="SMART" id="SM00355">
    <property type="entry name" value="ZnF_C2H2"/>
    <property type="match status" value="2"/>
</dbReference>
<sequence>MNGDNNVLCCACLCGDRKMVRLEGVSMKRCFLEIVNEMPSEIKPEILDTVEENNLSSHSDNFDDDTKLIEYSNRKKKKKLKVRKKRKEKNDETDVIKEIELTMQELTEERRMLVEREDEKQDARESFPCEFCDKIFRWKTSLRKHIEMHRIETGQKRKPYCEPCRLSFSTTFNLQKHTRTSSKHKIQLKLW</sequence>
<reference evidence="4" key="1">
    <citation type="submission" date="2021-12" db="EMBL/GenBank/DDBJ databases">
        <authorList>
            <person name="King R."/>
        </authorList>
    </citation>
    <scope>NUCLEOTIDE SEQUENCE</scope>
</reference>
<dbReference type="EMBL" id="OU893353">
    <property type="protein sequence ID" value="CAH0757600.1"/>
    <property type="molecule type" value="Genomic_DNA"/>
</dbReference>
<dbReference type="OrthoDB" id="10039931at2759"/>
<evidence type="ECO:0000256" key="1">
    <source>
        <dbReference type="PROSITE-ProRule" id="PRU00042"/>
    </source>
</evidence>
<dbReference type="PROSITE" id="PS00028">
    <property type="entry name" value="ZINC_FINGER_C2H2_1"/>
    <property type="match status" value="1"/>
</dbReference>
<reference evidence="4" key="2">
    <citation type="submission" date="2022-10" db="EMBL/GenBank/DDBJ databases">
        <authorList>
            <consortium name="ENA_rothamsted_submissions"/>
            <consortium name="culmorum"/>
            <person name="King R."/>
        </authorList>
    </citation>
    <scope>NUCLEOTIDE SEQUENCE</scope>
</reference>
<dbReference type="Proteomes" id="UP001153714">
    <property type="component" value="Chromosome 22"/>
</dbReference>
<evidence type="ECO:0000313" key="4">
    <source>
        <dbReference type="EMBL" id="CAH0757600.1"/>
    </source>
</evidence>
<keyword evidence="1" id="KW-0479">Metal-binding</keyword>
<dbReference type="GO" id="GO:0008270">
    <property type="term" value="F:zinc ion binding"/>
    <property type="evidence" value="ECO:0007669"/>
    <property type="project" value="UniProtKB-KW"/>
</dbReference>
<dbReference type="AlphaFoldDB" id="A0A9P0G045"/>
<evidence type="ECO:0000256" key="2">
    <source>
        <dbReference type="SAM" id="Coils"/>
    </source>
</evidence>
<keyword evidence="2" id="KW-0175">Coiled coil</keyword>
<dbReference type="PROSITE" id="PS50157">
    <property type="entry name" value="ZINC_FINGER_C2H2_2"/>
    <property type="match status" value="1"/>
</dbReference>
<feature type="domain" description="C2H2-type" evidence="3">
    <location>
        <begin position="127"/>
        <end position="154"/>
    </location>
</feature>
<proteinExistence type="predicted"/>
<organism evidence="4 5">
    <name type="scientific">Diatraea saccharalis</name>
    <name type="common">sugarcane borer</name>
    <dbReference type="NCBI Taxonomy" id="40085"/>
    <lineage>
        <taxon>Eukaryota</taxon>
        <taxon>Metazoa</taxon>
        <taxon>Ecdysozoa</taxon>
        <taxon>Arthropoda</taxon>
        <taxon>Hexapoda</taxon>
        <taxon>Insecta</taxon>
        <taxon>Pterygota</taxon>
        <taxon>Neoptera</taxon>
        <taxon>Endopterygota</taxon>
        <taxon>Lepidoptera</taxon>
        <taxon>Glossata</taxon>
        <taxon>Ditrysia</taxon>
        <taxon>Pyraloidea</taxon>
        <taxon>Crambidae</taxon>
        <taxon>Crambinae</taxon>
        <taxon>Diatraea</taxon>
    </lineage>
</organism>